<proteinExistence type="predicted"/>
<organism evidence="2 4">
    <name type="scientific">Azospirillum brasilense</name>
    <dbReference type="NCBI Taxonomy" id="192"/>
    <lineage>
        <taxon>Bacteria</taxon>
        <taxon>Pseudomonadati</taxon>
        <taxon>Pseudomonadota</taxon>
        <taxon>Alphaproteobacteria</taxon>
        <taxon>Rhodospirillales</taxon>
        <taxon>Azospirillaceae</taxon>
        <taxon>Azospirillum</taxon>
    </lineage>
</organism>
<dbReference type="AlphaFoldDB" id="A0A560C9C5"/>
<evidence type="ECO:0000313" key="3">
    <source>
        <dbReference type="Proteomes" id="UP000316083"/>
    </source>
</evidence>
<evidence type="ECO:0000313" key="2">
    <source>
        <dbReference type="EMBL" id="TWA81446.1"/>
    </source>
</evidence>
<dbReference type="EMBL" id="VITF01000006">
    <property type="protein sequence ID" value="TWA68213.1"/>
    <property type="molecule type" value="Genomic_DNA"/>
</dbReference>
<dbReference type="Proteomes" id="UP000316083">
    <property type="component" value="Unassembled WGS sequence"/>
</dbReference>
<protein>
    <submittedName>
        <fullName evidence="2">Uncharacterized protein</fullName>
    </submittedName>
</protein>
<reference evidence="3 4" key="1">
    <citation type="submission" date="2019-06" db="EMBL/GenBank/DDBJ databases">
        <title>Genomic Encyclopedia of Type Strains, Phase IV (KMG-V): Genome sequencing to study the core and pangenomes of soil and plant-associated prokaryotes.</title>
        <authorList>
            <person name="Whitman W."/>
        </authorList>
    </citation>
    <scope>NUCLEOTIDE SEQUENCE [LARGE SCALE GENOMIC DNA]</scope>
    <source>
        <strain evidence="2 4">BR 11650</strain>
        <strain evidence="1 3">BR 11796</strain>
    </source>
</reference>
<dbReference type="Proteomes" id="UP000318529">
    <property type="component" value="Unassembled WGS sequence"/>
</dbReference>
<evidence type="ECO:0000313" key="4">
    <source>
        <dbReference type="Proteomes" id="UP000318529"/>
    </source>
</evidence>
<name>A0A560C9C5_AZOBR</name>
<dbReference type="EMBL" id="VITH01000008">
    <property type="protein sequence ID" value="TWA81446.1"/>
    <property type="molecule type" value="Genomic_DNA"/>
</dbReference>
<comment type="caution">
    <text evidence="2">The sequence shown here is derived from an EMBL/GenBank/DDBJ whole genome shotgun (WGS) entry which is preliminary data.</text>
</comment>
<accession>A0A560C9C5</accession>
<gene>
    <name evidence="1" type="ORF">FBZ82_106338</name>
    <name evidence="2" type="ORF">FBZ83_108338</name>
</gene>
<sequence length="112" mass="12280">MSMAADVDTIERTSIVAYTLLNELHDVLALPKAPDDVTLGILMGLSMFMDDKVGPMRAKRLMSEAPTIVLKTDAHVTSDQMQRIMPVLRAFGDHLKDMRAKAAARPVDDTVA</sequence>
<evidence type="ECO:0000313" key="1">
    <source>
        <dbReference type="EMBL" id="TWA68213.1"/>
    </source>
</evidence>